<protein>
    <recommendedName>
        <fullName evidence="3">Tc1-like transposase DDE domain-containing protein</fullName>
    </recommendedName>
</protein>
<proteinExistence type="predicted"/>
<evidence type="ECO:0000313" key="2">
    <source>
        <dbReference type="Proteomes" id="UP000277580"/>
    </source>
</evidence>
<dbReference type="InterPro" id="IPR036397">
    <property type="entry name" value="RNaseH_sf"/>
</dbReference>
<dbReference type="OrthoDB" id="5410741at2759"/>
<accession>A0A3N4L7K8</accession>
<sequence>GLNRLEWPANSPDLNPIETIWNEMKDSIKVKLGWNFTAAGIRVVIEDEWKEYTVERINRHIMSMPRRIEACIADGGGNNYNF</sequence>
<reference evidence="1 2" key="1">
    <citation type="journal article" date="2018" name="Nat. Ecol. Evol.">
        <title>Pezizomycetes genomes reveal the molecular basis of ectomycorrhizal truffle lifestyle.</title>
        <authorList>
            <person name="Murat C."/>
            <person name="Payen T."/>
            <person name="Noel B."/>
            <person name="Kuo A."/>
            <person name="Morin E."/>
            <person name="Chen J."/>
            <person name="Kohler A."/>
            <person name="Krizsan K."/>
            <person name="Balestrini R."/>
            <person name="Da Silva C."/>
            <person name="Montanini B."/>
            <person name="Hainaut M."/>
            <person name="Levati E."/>
            <person name="Barry K.W."/>
            <person name="Belfiori B."/>
            <person name="Cichocki N."/>
            <person name="Clum A."/>
            <person name="Dockter R.B."/>
            <person name="Fauchery L."/>
            <person name="Guy J."/>
            <person name="Iotti M."/>
            <person name="Le Tacon F."/>
            <person name="Lindquist E.A."/>
            <person name="Lipzen A."/>
            <person name="Malagnac F."/>
            <person name="Mello A."/>
            <person name="Molinier V."/>
            <person name="Miyauchi S."/>
            <person name="Poulain J."/>
            <person name="Riccioni C."/>
            <person name="Rubini A."/>
            <person name="Sitrit Y."/>
            <person name="Splivallo R."/>
            <person name="Traeger S."/>
            <person name="Wang M."/>
            <person name="Zifcakova L."/>
            <person name="Wipf D."/>
            <person name="Zambonelli A."/>
            <person name="Paolocci F."/>
            <person name="Nowrousian M."/>
            <person name="Ottonello S."/>
            <person name="Baldrian P."/>
            <person name="Spatafora J.W."/>
            <person name="Henrissat B."/>
            <person name="Nagy L.G."/>
            <person name="Aury J.M."/>
            <person name="Wincker P."/>
            <person name="Grigoriev I.V."/>
            <person name="Bonfante P."/>
            <person name="Martin F.M."/>
        </authorList>
    </citation>
    <scope>NUCLEOTIDE SEQUENCE [LARGE SCALE GENOMIC DNA]</scope>
    <source>
        <strain evidence="1 2">CCBAS932</strain>
    </source>
</reference>
<dbReference type="GO" id="GO:0003676">
    <property type="term" value="F:nucleic acid binding"/>
    <property type="evidence" value="ECO:0007669"/>
    <property type="project" value="InterPro"/>
</dbReference>
<dbReference type="AlphaFoldDB" id="A0A3N4L7K8"/>
<dbReference type="Proteomes" id="UP000277580">
    <property type="component" value="Unassembled WGS sequence"/>
</dbReference>
<dbReference type="Gene3D" id="3.30.420.10">
    <property type="entry name" value="Ribonuclease H-like superfamily/Ribonuclease H"/>
    <property type="match status" value="1"/>
</dbReference>
<organism evidence="1 2">
    <name type="scientific">Morchella conica CCBAS932</name>
    <dbReference type="NCBI Taxonomy" id="1392247"/>
    <lineage>
        <taxon>Eukaryota</taxon>
        <taxon>Fungi</taxon>
        <taxon>Dikarya</taxon>
        <taxon>Ascomycota</taxon>
        <taxon>Pezizomycotina</taxon>
        <taxon>Pezizomycetes</taxon>
        <taxon>Pezizales</taxon>
        <taxon>Morchellaceae</taxon>
        <taxon>Morchella</taxon>
    </lineage>
</organism>
<name>A0A3N4L7K8_9PEZI</name>
<evidence type="ECO:0008006" key="3">
    <source>
        <dbReference type="Google" id="ProtNLM"/>
    </source>
</evidence>
<dbReference type="EMBL" id="ML119106">
    <property type="protein sequence ID" value="RPB17439.1"/>
    <property type="molecule type" value="Genomic_DNA"/>
</dbReference>
<keyword evidence="2" id="KW-1185">Reference proteome</keyword>
<feature type="non-terminal residue" evidence="1">
    <location>
        <position position="1"/>
    </location>
</feature>
<dbReference type="STRING" id="1392247.A0A3N4L7K8"/>
<evidence type="ECO:0000313" key="1">
    <source>
        <dbReference type="EMBL" id="RPB17439.1"/>
    </source>
</evidence>
<gene>
    <name evidence="1" type="ORF">P167DRAFT_479732</name>
</gene>
<dbReference type="InParanoid" id="A0A3N4L7K8"/>